<evidence type="ECO:0000256" key="1">
    <source>
        <dbReference type="ARBA" id="ARBA00023125"/>
    </source>
</evidence>
<comment type="caution">
    <text evidence="3">The sequence shown here is derived from an EMBL/GenBank/DDBJ whole genome shotgun (WGS) entry which is preliminary data.</text>
</comment>
<organism evidence="3 4">
    <name type="scientific">Bacillus aerolatus</name>
    <dbReference type="NCBI Taxonomy" id="2653354"/>
    <lineage>
        <taxon>Bacteria</taxon>
        <taxon>Bacillati</taxon>
        <taxon>Bacillota</taxon>
        <taxon>Bacilli</taxon>
        <taxon>Bacillales</taxon>
        <taxon>Bacillaceae</taxon>
        <taxon>Bacillus</taxon>
    </lineage>
</organism>
<dbReference type="GO" id="GO:0003677">
    <property type="term" value="F:DNA binding"/>
    <property type="evidence" value="ECO:0007669"/>
    <property type="project" value="UniProtKB-KW"/>
</dbReference>
<evidence type="ECO:0000313" key="3">
    <source>
        <dbReference type="EMBL" id="KAB7704823.1"/>
    </source>
</evidence>
<dbReference type="GO" id="GO:0003700">
    <property type="term" value="F:DNA-binding transcription factor activity"/>
    <property type="evidence" value="ECO:0007669"/>
    <property type="project" value="InterPro"/>
</dbReference>
<dbReference type="InterPro" id="IPR047057">
    <property type="entry name" value="MerR_fam"/>
</dbReference>
<dbReference type="Pfam" id="PF13411">
    <property type="entry name" value="MerR_1"/>
    <property type="match status" value="1"/>
</dbReference>
<dbReference type="InterPro" id="IPR000551">
    <property type="entry name" value="MerR-type_HTH_dom"/>
</dbReference>
<reference evidence="3 4" key="1">
    <citation type="submission" date="2019-10" db="EMBL/GenBank/DDBJ databases">
        <title>Bacillus aerolatum sp. nov., isolated from bioaerosol of sport playgrounds.</title>
        <authorList>
            <person name="Chen P."/>
            <person name="Zhang G."/>
        </authorList>
    </citation>
    <scope>NUCLEOTIDE SEQUENCE [LARGE SCALE GENOMIC DNA]</scope>
    <source>
        <strain evidence="3 4">CX253</strain>
    </source>
</reference>
<dbReference type="PANTHER" id="PTHR30204">
    <property type="entry name" value="REDOX-CYCLING DRUG-SENSING TRANSCRIPTIONAL ACTIVATOR SOXR"/>
    <property type="match status" value="1"/>
</dbReference>
<feature type="domain" description="HTH merR-type" evidence="2">
    <location>
        <begin position="1"/>
        <end position="60"/>
    </location>
</feature>
<evidence type="ECO:0000259" key="2">
    <source>
        <dbReference type="PROSITE" id="PS50937"/>
    </source>
</evidence>
<dbReference type="PROSITE" id="PS50937">
    <property type="entry name" value="HTH_MERR_2"/>
    <property type="match status" value="1"/>
</dbReference>
<dbReference type="RefSeq" id="WP_152154022.1">
    <property type="nucleotide sequence ID" value="NZ_WEIO01000011.1"/>
</dbReference>
<dbReference type="InterPro" id="IPR009061">
    <property type="entry name" value="DNA-bd_dom_put_sf"/>
</dbReference>
<dbReference type="Proteomes" id="UP000429595">
    <property type="component" value="Unassembled WGS sequence"/>
</dbReference>
<evidence type="ECO:0000313" key="4">
    <source>
        <dbReference type="Proteomes" id="UP000429595"/>
    </source>
</evidence>
<dbReference type="SMART" id="SM00422">
    <property type="entry name" value="HTH_MERR"/>
    <property type="match status" value="1"/>
</dbReference>
<name>A0A6I1FM18_9BACI</name>
<gene>
    <name evidence="3" type="ORF">F9802_16255</name>
</gene>
<proteinExistence type="predicted"/>
<dbReference type="PANTHER" id="PTHR30204:SF95">
    <property type="entry name" value="HTH-TYPE TRANSCRIPTIONAL REGULATOR CUER"/>
    <property type="match status" value="1"/>
</dbReference>
<keyword evidence="4" id="KW-1185">Reference proteome</keyword>
<protein>
    <submittedName>
        <fullName evidence="3">MerR family transcriptional regulator</fullName>
    </submittedName>
</protein>
<sequence length="120" mass="14163">MANVTKRTVDYYTNIGLLTAQRSASNYRYYDQEALEQLRFIEKCKEDNLSLDEIKMKLSERKRDMIDIQELKEKMRGLEEDVSVVLSYLEEKGINKRDLLQNNLSHESLSLIQTLFLLLL</sequence>
<dbReference type="SUPFAM" id="SSF46955">
    <property type="entry name" value="Putative DNA-binding domain"/>
    <property type="match status" value="1"/>
</dbReference>
<dbReference type="Gene3D" id="1.10.1660.10">
    <property type="match status" value="1"/>
</dbReference>
<accession>A0A6I1FM18</accession>
<keyword evidence="1" id="KW-0238">DNA-binding</keyword>
<dbReference type="EMBL" id="WEIO01000011">
    <property type="protein sequence ID" value="KAB7704823.1"/>
    <property type="molecule type" value="Genomic_DNA"/>
</dbReference>
<dbReference type="AlphaFoldDB" id="A0A6I1FM18"/>